<protein>
    <submittedName>
        <fullName evidence="2">Short-chain dehydrogenases/reductase</fullName>
    </submittedName>
</protein>
<dbReference type="SUPFAM" id="SSF51735">
    <property type="entry name" value="NAD(P)-binding Rossmann-fold domains"/>
    <property type="match status" value="1"/>
</dbReference>
<dbReference type="OrthoDB" id="2898509at2759"/>
<gene>
    <name evidence="2" type="ORF">N7492_010319</name>
</gene>
<dbReference type="Proteomes" id="UP001146351">
    <property type="component" value="Unassembled WGS sequence"/>
</dbReference>
<organism evidence="2 3">
    <name type="scientific">Penicillium capsulatum</name>
    <dbReference type="NCBI Taxonomy" id="69766"/>
    <lineage>
        <taxon>Eukaryota</taxon>
        <taxon>Fungi</taxon>
        <taxon>Dikarya</taxon>
        <taxon>Ascomycota</taxon>
        <taxon>Pezizomycotina</taxon>
        <taxon>Eurotiomycetes</taxon>
        <taxon>Eurotiomycetidae</taxon>
        <taxon>Eurotiales</taxon>
        <taxon>Aspergillaceae</taxon>
        <taxon>Penicillium</taxon>
    </lineage>
</organism>
<dbReference type="InterPro" id="IPR002347">
    <property type="entry name" value="SDR_fam"/>
</dbReference>
<keyword evidence="3" id="KW-1185">Reference proteome</keyword>
<dbReference type="InterPro" id="IPR052228">
    <property type="entry name" value="Sec_Metab_Biosynth_Oxidored"/>
</dbReference>
<name>A0A9W9HR10_9EURO</name>
<sequence length="329" mass="35410">MAYLLAQIRDWNSSLKSSRSDFVALFVGGTSGIGKHTALKLTSFVSKPSIYIIGRNEAAGAQVMEELKAANPNGTYAFIPADTSDLRNVDAACQDIKKRVNTLDLLFLSTGTLAMGRHEGRAGIDVNHMLRYYSRMRFVQNLMPLLESGKSSRVVSVLGGGKEVDVEEDNLDLNKSFSFMKSTGYPGTMTSMAFENLASKHPSVSFLHVFPGVVATPLVKTSMGGGILGTVMSAMMKPFAIAPEESGEWHTFLSTSPDFPAKAASQDLPADSKANIARASTGEKGGGSYILNHNGQNATNEPLMSQFRERGLADTIWKHTLGVFDQASA</sequence>
<proteinExistence type="predicted"/>
<keyword evidence="1" id="KW-0560">Oxidoreductase</keyword>
<evidence type="ECO:0000313" key="2">
    <source>
        <dbReference type="EMBL" id="KAJ5152024.1"/>
    </source>
</evidence>
<evidence type="ECO:0000313" key="3">
    <source>
        <dbReference type="Proteomes" id="UP001146351"/>
    </source>
</evidence>
<dbReference type="Pfam" id="PF00106">
    <property type="entry name" value="adh_short"/>
    <property type="match status" value="1"/>
</dbReference>
<reference evidence="2" key="2">
    <citation type="journal article" date="2023" name="IMA Fungus">
        <title>Comparative genomic study of the Penicillium genus elucidates a diverse pangenome and 15 lateral gene transfer events.</title>
        <authorList>
            <person name="Petersen C."/>
            <person name="Sorensen T."/>
            <person name="Nielsen M.R."/>
            <person name="Sondergaard T.E."/>
            <person name="Sorensen J.L."/>
            <person name="Fitzpatrick D.A."/>
            <person name="Frisvad J.C."/>
            <person name="Nielsen K.L."/>
        </authorList>
    </citation>
    <scope>NUCLEOTIDE SEQUENCE</scope>
    <source>
        <strain evidence="2">IBT 21917</strain>
    </source>
</reference>
<accession>A0A9W9HR10</accession>
<dbReference type="GO" id="GO:0016491">
    <property type="term" value="F:oxidoreductase activity"/>
    <property type="evidence" value="ECO:0007669"/>
    <property type="project" value="UniProtKB-KW"/>
</dbReference>
<comment type="caution">
    <text evidence="2">The sequence shown here is derived from an EMBL/GenBank/DDBJ whole genome shotgun (WGS) entry which is preliminary data.</text>
</comment>
<evidence type="ECO:0000256" key="1">
    <source>
        <dbReference type="ARBA" id="ARBA00023002"/>
    </source>
</evidence>
<dbReference type="InterPro" id="IPR036291">
    <property type="entry name" value="NAD(P)-bd_dom_sf"/>
</dbReference>
<dbReference type="PRINTS" id="PR00081">
    <property type="entry name" value="GDHRDH"/>
</dbReference>
<dbReference type="EMBL" id="JAPQKO010000008">
    <property type="protein sequence ID" value="KAJ5152024.1"/>
    <property type="molecule type" value="Genomic_DNA"/>
</dbReference>
<dbReference type="PANTHER" id="PTHR47534:SF3">
    <property type="entry name" value="ALCOHOL DEHYDROGENASE-LIKE C-TERMINAL DOMAIN-CONTAINING PROTEIN"/>
    <property type="match status" value="1"/>
</dbReference>
<dbReference type="Gene3D" id="3.40.50.720">
    <property type="entry name" value="NAD(P)-binding Rossmann-like Domain"/>
    <property type="match status" value="1"/>
</dbReference>
<dbReference type="AlphaFoldDB" id="A0A9W9HR10"/>
<dbReference type="PANTHER" id="PTHR47534">
    <property type="entry name" value="YALI0E05731P"/>
    <property type="match status" value="1"/>
</dbReference>
<reference evidence="2" key="1">
    <citation type="submission" date="2022-11" db="EMBL/GenBank/DDBJ databases">
        <authorList>
            <person name="Petersen C."/>
        </authorList>
    </citation>
    <scope>NUCLEOTIDE SEQUENCE</scope>
    <source>
        <strain evidence="2">IBT 21917</strain>
    </source>
</reference>